<evidence type="ECO:0000256" key="5">
    <source>
        <dbReference type="RuleBase" id="RU361279"/>
    </source>
</evidence>
<comment type="cofactor">
    <cofactor evidence="5">
        <name>Mg(2+)</name>
        <dbReference type="ChEBI" id="CHEBI:18420"/>
    </cofactor>
</comment>
<evidence type="ECO:0000313" key="7">
    <source>
        <dbReference type="EMBL" id="SPD88851.1"/>
    </source>
</evidence>
<name>A0A2N9JMN8_9ACTN</name>
<keyword evidence="5" id="KW-0479">Metal-binding</keyword>
<dbReference type="EC" id="6.3.3.2" evidence="5"/>
<feature type="binding site" evidence="4">
    <location>
        <position position="69"/>
    </location>
    <ligand>
        <name>substrate</name>
    </ligand>
</feature>
<evidence type="ECO:0000256" key="6">
    <source>
        <dbReference type="SAM" id="MobiDB-lite"/>
    </source>
</evidence>
<dbReference type="Gene3D" id="3.40.50.10420">
    <property type="entry name" value="NagB/RpiA/CoA transferase-like"/>
    <property type="match status" value="1"/>
</dbReference>
<dbReference type="KEGG" id="mgg:MPLG2_3821"/>
<evidence type="ECO:0000256" key="4">
    <source>
        <dbReference type="PIRSR" id="PIRSR006806-1"/>
    </source>
</evidence>
<sequence length="213" mass="22559">MPEADPAHAPMRGADGGRSRADKAALRAIVREGRRRPESAEAVERRTARAVAASAGHHTVAVYASIGDEPDTWGLIDALDAAGCTLLLPVLGRRPDGTPRREPDWAHYAGRHHLRLGYAGVPEPSTEPLGADGLGDATLIWCAALAATPAGDRLGTGGGWYDRALLHARADAVVGVLLRDSEVMDALPVESFDRPVGLIVTEARTIRTPYLAE</sequence>
<evidence type="ECO:0000256" key="1">
    <source>
        <dbReference type="ARBA" id="ARBA00010638"/>
    </source>
</evidence>
<dbReference type="OrthoDB" id="3242798at2"/>
<dbReference type="GO" id="GO:0030272">
    <property type="term" value="F:5-formyltetrahydrofolate cyclo-ligase activity"/>
    <property type="evidence" value="ECO:0007669"/>
    <property type="project" value="UniProtKB-EC"/>
</dbReference>
<dbReference type="InterPro" id="IPR002698">
    <property type="entry name" value="FTHF_cligase"/>
</dbReference>
<dbReference type="PANTHER" id="PTHR23407:SF1">
    <property type="entry name" value="5-FORMYLTETRAHYDROFOLATE CYCLO-LIGASE"/>
    <property type="match status" value="1"/>
</dbReference>
<dbReference type="GO" id="GO:0035999">
    <property type="term" value="P:tetrahydrofolate interconversion"/>
    <property type="evidence" value="ECO:0007669"/>
    <property type="project" value="TreeGrafter"/>
</dbReference>
<keyword evidence="8" id="KW-1185">Reference proteome</keyword>
<protein>
    <recommendedName>
        <fullName evidence="5">5-formyltetrahydrofolate cyclo-ligase</fullName>
        <ecNumber evidence="5">6.3.3.2</ecNumber>
    </recommendedName>
</protein>
<keyword evidence="2 4" id="KW-0547">Nucleotide-binding</keyword>
<dbReference type="EMBL" id="LT985188">
    <property type="protein sequence ID" value="SPD88851.1"/>
    <property type="molecule type" value="Genomic_DNA"/>
</dbReference>
<reference evidence="7 8" key="1">
    <citation type="submission" date="2018-02" db="EMBL/GenBank/DDBJ databases">
        <authorList>
            <person name="Cohen D.B."/>
            <person name="Kent A.D."/>
        </authorList>
    </citation>
    <scope>NUCLEOTIDE SEQUENCE [LARGE SCALE GENOMIC DNA]</scope>
    <source>
        <strain evidence="7">1</strain>
    </source>
</reference>
<evidence type="ECO:0000256" key="2">
    <source>
        <dbReference type="ARBA" id="ARBA00022741"/>
    </source>
</evidence>
<dbReference type="Pfam" id="PF01812">
    <property type="entry name" value="5-FTHF_cyc-lig"/>
    <property type="match status" value="1"/>
</dbReference>
<keyword evidence="5" id="KW-0460">Magnesium</keyword>
<keyword evidence="7" id="KW-0436">Ligase</keyword>
<dbReference type="PANTHER" id="PTHR23407">
    <property type="entry name" value="ATPASE INHIBITOR/5-FORMYLTETRAHYDROFOLATE CYCLO-LIGASE"/>
    <property type="match status" value="1"/>
</dbReference>
<dbReference type="AlphaFoldDB" id="A0A2N9JMN8"/>
<evidence type="ECO:0000313" key="8">
    <source>
        <dbReference type="Proteomes" id="UP000238164"/>
    </source>
</evidence>
<feature type="binding site" evidence="4">
    <location>
        <begin position="23"/>
        <end position="27"/>
    </location>
    <ligand>
        <name>ATP</name>
        <dbReference type="ChEBI" id="CHEBI:30616"/>
    </ligand>
</feature>
<evidence type="ECO:0000256" key="3">
    <source>
        <dbReference type="ARBA" id="ARBA00022840"/>
    </source>
</evidence>
<dbReference type="SUPFAM" id="SSF100950">
    <property type="entry name" value="NagB/RpiA/CoA transferase-like"/>
    <property type="match status" value="1"/>
</dbReference>
<dbReference type="PIRSF" id="PIRSF006806">
    <property type="entry name" value="FTHF_cligase"/>
    <property type="match status" value="1"/>
</dbReference>
<keyword evidence="3 4" id="KW-0067">ATP-binding</keyword>
<comment type="similarity">
    <text evidence="1 5">Belongs to the 5-formyltetrahydrofolate cyclo-ligase family.</text>
</comment>
<dbReference type="RefSeq" id="WP_105187266.1">
    <property type="nucleotide sequence ID" value="NZ_BAAAGO010000067.1"/>
</dbReference>
<proteinExistence type="inferred from homology"/>
<dbReference type="Proteomes" id="UP000238164">
    <property type="component" value="Chromosome 1"/>
</dbReference>
<feature type="region of interest" description="Disordered" evidence="6">
    <location>
        <begin position="1"/>
        <end position="23"/>
    </location>
</feature>
<gene>
    <name evidence="7" type="ORF">MPLG2_3821</name>
</gene>
<dbReference type="GO" id="GO:0005524">
    <property type="term" value="F:ATP binding"/>
    <property type="evidence" value="ECO:0007669"/>
    <property type="project" value="UniProtKB-KW"/>
</dbReference>
<comment type="catalytic activity">
    <reaction evidence="5">
        <text>(6S)-5-formyl-5,6,7,8-tetrahydrofolate + ATP = (6R)-5,10-methenyltetrahydrofolate + ADP + phosphate</text>
        <dbReference type="Rhea" id="RHEA:10488"/>
        <dbReference type="ChEBI" id="CHEBI:30616"/>
        <dbReference type="ChEBI" id="CHEBI:43474"/>
        <dbReference type="ChEBI" id="CHEBI:57455"/>
        <dbReference type="ChEBI" id="CHEBI:57457"/>
        <dbReference type="ChEBI" id="CHEBI:456216"/>
        <dbReference type="EC" id="6.3.3.2"/>
    </reaction>
</comment>
<organism evidence="7 8">
    <name type="scientific">Micropruina glycogenica</name>
    <dbReference type="NCBI Taxonomy" id="75385"/>
    <lineage>
        <taxon>Bacteria</taxon>
        <taxon>Bacillati</taxon>
        <taxon>Actinomycetota</taxon>
        <taxon>Actinomycetes</taxon>
        <taxon>Propionibacteriales</taxon>
        <taxon>Nocardioidaceae</taxon>
        <taxon>Micropruina</taxon>
    </lineage>
</organism>
<dbReference type="InterPro" id="IPR037171">
    <property type="entry name" value="NagB/RpiA_transferase-like"/>
</dbReference>
<dbReference type="InterPro" id="IPR024185">
    <property type="entry name" value="FTHF_cligase-like_sf"/>
</dbReference>
<dbReference type="GO" id="GO:0046872">
    <property type="term" value="F:metal ion binding"/>
    <property type="evidence" value="ECO:0007669"/>
    <property type="project" value="UniProtKB-KW"/>
</dbReference>
<feature type="binding site" evidence="4">
    <location>
        <begin position="153"/>
        <end position="161"/>
    </location>
    <ligand>
        <name>ATP</name>
        <dbReference type="ChEBI" id="CHEBI:30616"/>
    </ligand>
</feature>
<dbReference type="NCBIfam" id="TIGR02727">
    <property type="entry name" value="MTHFS_bact"/>
    <property type="match status" value="1"/>
</dbReference>
<accession>A0A2N9JMN8</accession>
<dbReference type="GO" id="GO:0009396">
    <property type="term" value="P:folic acid-containing compound biosynthetic process"/>
    <property type="evidence" value="ECO:0007669"/>
    <property type="project" value="TreeGrafter"/>
</dbReference>